<dbReference type="VEuPathDB" id="FungiDB:An12g08180"/>
<sequence>MSTRQQTNQVALYLGRYITSERTNYLRSKSKEHQVISSPSAAAATAVTVSIAMQHTMWEGKGMRIAPPAVLGSPLSRHESLPICRRHCSRYHASKIPSGLSKGKRHDSASALVPNSGRADRSCRRSRRLPREMTRVQTPGRPLGPPLVPVGFGVSDARSSRAELRGPSMKRRMEGNEREDVSHCHEACTNFEPLAAWLPGLGGRACDNTATAILLPGHSSKLQSQALPKPLSDPPIVTSVKSIKCRRGDVGNILHKMSAQQLLWIMEWNVGRPSVYGLILSQRAGQANCLPLSLFPSLLGPGGTRWSCRMASMRQILGSWHAPSKPVCRCAGDQPSCGQAQPPCLVQPPTGTQRIQSAASKRRSAHSWLGELKPAQDELMGLARVAWKAGGAACPWLLWKGKTRWDRHERRNLTFLMPWLFGTTAHLKNGKVSEDYTTLSRDHINRSSNQQGDIISIPAPKRLAVGFPTTIEAVKAGALESVG</sequence>
<feature type="region of interest" description="Disordered" evidence="1">
    <location>
        <begin position="96"/>
        <end position="152"/>
    </location>
</feature>
<gene>
    <name evidence="2" type="ORF">An12g08180</name>
</gene>
<evidence type="ECO:0000313" key="2">
    <source>
        <dbReference type="RefSeq" id="XP_059601912.1"/>
    </source>
</evidence>
<accession>A0AAJ8DZY3</accession>
<reference evidence="2" key="1">
    <citation type="submission" date="2025-02" db="EMBL/GenBank/DDBJ databases">
        <authorList>
            <consortium name="NCBI Genome Project"/>
        </authorList>
    </citation>
    <scope>NUCLEOTIDE SEQUENCE</scope>
</reference>
<dbReference type="AlphaFoldDB" id="A0AAJ8DZY3"/>
<dbReference type="RefSeq" id="XP_059601912.1">
    <property type="nucleotide sequence ID" value="XM_059743573.1"/>
</dbReference>
<proteinExistence type="predicted"/>
<dbReference type="KEGG" id="ang:An12g08180"/>
<protein>
    <submittedName>
        <fullName evidence="2">Uncharacterized protein</fullName>
    </submittedName>
</protein>
<evidence type="ECO:0000256" key="1">
    <source>
        <dbReference type="SAM" id="MobiDB-lite"/>
    </source>
</evidence>
<feature type="compositionally biased region" description="Basic and acidic residues" evidence="1">
    <location>
        <begin position="118"/>
        <end position="134"/>
    </location>
</feature>
<name>A0AAJ8DZY3_ASPNG</name>
<dbReference type="GeneID" id="84592668"/>
<organism evidence="2">
    <name type="scientific">Aspergillus niger</name>
    <dbReference type="NCBI Taxonomy" id="5061"/>
    <lineage>
        <taxon>Eukaryota</taxon>
        <taxon>Fungi</taxon>
        <taxon>Dikarya</taxon>
        <taxon>Ascomycota</taxon>
        <taxon>Pezizomycotina</taxon>
        <taxon>Eurotiomycetes</taxon>
        <taxon>Eurotiomycetidae</taxon>
        <taxon>Eurotiales</taxon>
        <taxon>Aspergillaceae</taxon>
        <taxon>Aspergillus</taxon>
        <taxon>Aspergillus subgen. Circumdati</taxon>
    </lineage>
</organism>
<reference evidence="2" key="2">
    <citation type="submission" date="2025-08" db="UniProtKB">
        <authorList>
            <consortium name="RefSeq"/>
        </authorList>
    </citation>
    <scope>IDENTIFICATION</scope>
</reference>